<evidence type="ECO:0000313" key="1">
    <source>
        <dbReference type="EMBL" id="RIA99665.1"/>
    </source>
</evidence>
<protein>
    <submittedName>
        <fullName evidence="1">Uncharacterized protein</fullName>
    </submittedName>
</protein>
<organism evidence="1 2">
    <name type="scientific">Glomus cerebriforme</name>
    <dbReference type="NCBI Taxonomy" id="658196"/>
    <lineage>
        <taxon>Eukaryota</taxon>
        <taxon>Fungi</taxon>
        <taxon>Fungi incertae sedis</taxon>
        <taxon>Mucoromycota</taxon>
        <taxon>Glomeromycotina</taxon>
        <taxon>Glomeromycetes</taxon>
        <taxon>Glomerales</taxon>
        <taxon>Glomeraceae</taxon>
        <taxon>Glomus</taxon>
    </lineage>
</organism>
<name>A0A397TSN4_9GLOM</name>
<dbReference type="AlphaFoldDB" id="A0A397TSN4"/>
<dbReference type="Proteomes" id="UP000265703">
    <property type="component" value="Unassembled WGS sequence"/>
</dbReference>
<keyword evidence="2" id="KW-1185">Reference proteome</keyword>
<dbReference type="OrthoDB" id="2376199at2759"/>
<comment type="caution">
    <text evidence="1">The sequence shown here is derived from an EMBL/GenBank/DDBJ whole genome shotgun (WGS) entry which is preliminary data.</text>
</comment>
<dbReference type="EMBL" id="QKYT01000002">
    <property type="protein sequence ID" value="RIA99665.1"/>
    <property type="molecule type" value="Genomic_DNA"/>
</dbReference>
<accession>A0A397TSN4</accession>
<evidence type="ECO:0000313" key="2">
    <source>
        <dbReference type="Proteomes" id="UP000265703"/>
    </source>
</evidence>
<sequence>MQDFALSYKNYECDGENITTTDILGKKVVNKDMVCKTFHKSLCHLLDLIISLDNGIDLLINNETIWFYSRVSTIITDWPEVASFCLVYKFFNSNHLYYFCLVNKSDLSNVDLSSSDIIPKTHDEICNYQENNTQKSVYIEFAYNFFWDLP</sequence>
<proteinExistence type="predicted"/>
<gene>
    <name evidence="1" type="ORF">C1645_811254</name>
</gene>
<reference evidence="1 2" key="1">
    <citation type="submission" date="2018-06" db="EMBL/GenBank/DDBJ databases">
        <title>Comparative genomics reveals the genomic features of Rhizophagus irregularis, R. cerebriforme, R. diaphanum and Gigaspora rosea, and their symbiotic lifestyle signature.</title>
        <authorList>
            <person name="Morin E."/>
            <person name="San Clemente H."/>
            <person name="Chen E.C.H."/>
            <person name="De La Providencia I."/>
            <person name="Hainaut M."/>
            <person name="Kuo A."/>
            <person name="Kohler A."/>
            <person name="Murat C."/>
            <person name="Tang N."/>
            <person name="Roy S."/>
            <person name="Loubradou J."/>
            <person name="Henrissat B."/>
            <person name="Grigoriev I.V."/>
            <person name="Corradi N."/>
            <person name="Roux C."/>
            <person name="Martin F.M."/>
        </authorList>
    </citation>
    <scope>NUCLEOTIDE SEQUENCE [LARGE SCALE GENOMIC DNA]</scope>
    <source>
        <strain evidence="1 2">DAOM 227022</strain>
    </source>
</reference>